<dbReference type="KEGG" id="mhev:MHEL_52020"/>
<name>A0A7I7TEV0_9MYCO</name>
<keyword evidence="2" id="KW-1185">Reference proteome</keyword>
<evidence type="ECO:0000313" key="2">
    <source>
        <dbReference type="Proteomes" id="UP000467148"/>
    </source>
</evidence>
<dbReference type="Proteomes" id="UP000467148">
    <property type="component" value="Chromosome"/>
</dbReference>
<reference evidence="1 2" key="1">
    <citation type="journal article" date="2019" name="Emerg. Microbes Infect.">
        <title>Comprehensive subspecies identification of 175 nontuberculous mycobacteria species based on 7547 genomic profiles.</title>
        <authorList>
            <person name="Matsumoto Y."/>
            <person name="Kinjo T."/>
            <person name="Motooka D."/>
            <person name="Nabeya D."/>
            <person name="Jung N."/>
            <person name="Uechi K."/>
            <person name="Horii T."/>
            <person name="Iida T."/>
            <person name="Fujita J."/>
            <person name="Nakamura S."/>
        </authorList>
    </citation>
    <scope>NUCLEOTIDE SEQUENCE [LARGE SCALE GENOMIC DNA]</scope>
    <source>
        <strain evidence="1 2">JCM 30396</strain>
    </source>
</reference>
<accession>A0A7I7TEV0</accession>
<proteinExistence type="predicted"/>
<gene>
    <name evidence="1" type="ORF">MHEL_52020</name>
</gene>
<protein>
    <submittedName>
        <fullName evidence="1">Uncharacterized protein</fullName>
    </submittedName>
</protein>
<organism evidence="1 2">
    <name type="scientific">Mycolicibacterium helvum</name>
    <dbReference type="NCBI Taxonomy" id="1534349"/>
    <lineage>
        <taxon>Bacteria</taxon>
        <taxon>Bacillati</taxon>
        <taxon>Actinomycetota</taxon>
        <taxon>Actinomycetes</taxon>
        <taxon>Mycobacteriales</taxon>
        <taxon>Mycobacteriaceae</taxon>
        <taxon>Mycolicibacterium</taxon>
    </lineage>
</organism>
<dbReference type="AlphaFoldDB" id="A0A7I7TEV0"/>
<evidence type="ECO:0000313" key="1">
    <source>
        <dbReference type="EMBL" id="BBY66959.1"/>
    </source>
</evidence>
<dbReference type="EMBL" id="AP022596">
    <property type="protein sequence ID" value="BBY66959.1"/>
    <property type="molecule type" value="Genomic_DNA"/>
</dbReference>
<sequence>MARLGLLPLLIKHTDEMTCQWKTPRTEAFVMNSRHLGGVTAAALLSAGMTLGTGLAAADPGDYTVLLIDPNVVTDSMAYTAAPPVLNPGGTPGATTVYTHRDGRTITDTVWVLADPGAAAGAISSAQAATPVANSKTVSVPVGQNGQLISGKTPDGTKSLSVLYFTQGNAASALEFTGPVGDPVPLDLVTDFGKQQDALIKSQLGA</sequence>